<dbReference type="AlphaFoldDB" id="A0A8H4TB15"/>
<evidence type="ECO:0000313" key="1">
    <source>
        <dbReference type="EMBL" id="KAF4954501.1"/>
    </source>
</evidence>
<keyword evidence="2" id="KW-1185">Reference proteome</keyword>
<proteinExistence type="predicted"/>
<protein>
    <submittedName>
        <fullName evidence="1">Uncharacterized protein</fullName>
    </submittedName>
</protein>
<reference evidence="1" key="1">
    <citation type="journal article" date="2020" name="BMC Genomics">
        <title>Correction to: Identification and distribution of gene clusters required for synthesis of sphingolipid metabolism inhibitors in diverse species of the filamentous fungus Fusarium.</title>
        <authorList>
            <person name="Kim H.S."/>
            <person name="Lohmar J.M."/>
            <person name="Busman M."/>
            <person name="Brown D.W."/>
            <person name="Naumann T.A."/>
            <person name="Divon H.H."/>
            <person name="Lysoe E."/>
            <person name="Uhlig S."/>
            <person name="Proctor R.H."/>
        </authorList>
    </citation>
    <scope>NUCLEOTIDE SEQUENCE</scope>
    <source>
        <strain evidence="1">NRRL 20472</strain>
    </source>
</reference>
<comment type="caution">
    <text evidence="1">The sequence shown here is derived from an EMBL/GenBank/DDBJ whole genome shotgun (WGS) entry which is preliminary data.</text>
</comment>
<dbReference type="Proteomes" id="UP000622797">
    <property type="component" value="Unassembled WGS sequence"/>
</dbReference>
<accession>A0A8H4TB15</accession>
<dbReference type="EMBL" id="JABEXW010000810">
    <property type="protein sequence ID" value="KAF4954501.1"/>
    <property type="molecule type" value="Genomic_DNA"/>
</dbReference>
<evidence type="ECO:0000313" key="2">
    <source>
        <dbReference type="Proteomes" id="UP000622797"/>
    </source>
</evidence>
<dbReference type="OrthoDB" id="4669781at2759"/>
<reference evidence="1" key="2">
    <citation type="submission" date="2020-05" db="EMBL/GenBank/DDBJ databases">
        <authorList>
            <person name="Kim H.-S."/>
            <person name="Proctor R.H."/>
            <person name="Brown D.W."/>
        </authorList>
    </citation>
    <scope>NUCLEOTIDE SEQUENCE</scope>
    <source>
        <strain evidence="1">NRRL 20472</strain>
    </source>
</reference>
<gene>
    <name evidence="1" type="ORF">FSARC_12114</name>
</gene>
<name>A0A8H4TB15_9HYPO</name>
<sequence>MTTYAQLQRDPISKDIFNKRVTTLKGFLDVVKSSSFFAIDTEYAAVQSETGPIFHQVGLAYYRTLVHPADDTSISSSKPSLRVFHGKIQMRALTLNVDVSKEKHDELIRLRGAPGLPVRRSLRFGQEQQVDLESLEATIVNFVQRCDSKRNLV</sequence>
<organism evidence="1 2">
    <name type="scientific">Fusarium sarcochroum</name>
    <dbReference type="NCBI Taxonomy" id="1208366"/>
    <lineage>
        <taxon>Eukaryota</taxon>
        <taxon>Fungi</taxon>
        <taxon>Dikarya</taxon>
        <taxon>Ascomycota</taxon>
        <taxon>Pezizomycotina</taxon>
        <taxon>Sordariomycetes</taxon>
        <taxon>Hypocreomycetidae</taxon>
        <taxon>Hypocreales</taxon>
        <taxon>Nectriaceae</taxon>
        <taxon>Fusarium</taxon>
        <taxon>Fusarium lateritium species complex</taxon>
    </lineage>
</organism>